<dbReference type="AlphaFoldDB" id="A0AB72V7T3"/>
<dbReference type="GO" id="GO:0008199">
    <property type="term" value="F:ferric iron binding"/>
    <property type="evidence" value="ECO:0007669"/>
    <property type="project" value="InterPro"/>
</dbReference>
<dbReference type="EMBL" id="AP009044">
    <property type="protein sequence ID" value="BAF53275.1"/>
    <property type="molecule type" value="Genomic_DNA"/>
</dbReference>
<evidence type="ECO:0000259" key="2">
    <source>
        <dbReference type="Pfam" id="PF00775"/>
    </source>
</evidence>
<gene>
    <name evidence="3" type="ordered locus">cgR_0311</name>
</gene>
<organism evidence="3">
    <name type="scientific">Corynebacterium glutamicum (strain R)</name>
    <dbReference type="NCBI Taxonomy" id="340322"/>
    <lineage>
        <taxon>Bacteria</taxon>
        <taxon>Bacillati</taxon>
        <taxon>Actinomycetota</taxon>
        <taxon>Actinomycetes</taxon>
        <taxon>Mycobacteriales</taxon>
        <taxon>Corynebacteriaceae</taxon>
        <taxon>Corynebacterium</taxon>
    </lineage>
</organism>
<evidence type="ECO:0000313" key="3">
    <source>
        <dbReference type="EMBL" id="BAF53275.1"/>
    </source>
</evidence>
<sequence>MAEQLRQFEGRVLPNQSEDLEDQGLGFDLGTVFSRRKVLGFIGVGGAGVALAACSPSGSSAASSTSSASSSAAATSSAAAETLTEMKSETAGPYPGDGSNGPDVLEVSGVERQDITKSIDTDTVAEGVPLTLTMTILDMNNNNQPMEGAAVYIWHCDAPGRYSMYDDELLEETYLRGVQITDKYGQVTFDTIFPGCYAGRWVHIHFEVFPDRESISDSTNNILTSQIALDEASAASVYALDVYGDSLTNLNNITLESDNVFSDGWDQQMANLTGDATSGFIASIDVPIDPTTEQDQSMNMPSGGGMGGGPSGGGMGGPGEGMTPPDGMTPPSEPQ</sequence>
<feature type="compositionally biased region" description="Gly residues" evidence="1">
    <location>
        <begin position="302"/>
        <end position="320"/>
    </location>
</feature>
<feature type="region of interest" description="Disordered" evidence="1">
    <location>
        <begin position="290"/>
        <end position="335"/>
    </location>
</feature>
<feature type="domain" description="Intradiol ring-cleavage dioxygenases" evidence="2">
    <location>
        <begin position="101"/>
        <end position="198"/>
    </location>
</feature>
<dbReference type="InterPro" id="IPR006311">
    <property type="entry name" value="TAT_signal"/>
</dbReference>
<dbReference type="PROSITE" id="PS51318">
    <property type="entry name" value="TAT"/>
    <property type="match status" value="1"/>
</dbReference>
<proteinExistence type="predicted"/>
<dbReference type="InterPro" id="IPR000627">
    <property type="entry name" value="Intradiol_dOase_C"/>
</dbReference>
<dbReference type="RefSeq" id="WP_011896560.1">
    <property type="nucleotide sequence ID" value="NC_009342.1"/>
</dbReference>
<reference evidence="3" key="1">
    <citation type="journal article" date="2007" name="Microbiology">
        <title>Comparative analysis of the Corynebacterium glutamicum group and complete genome sequence of strain R.</title>
        <authorList>
            <person name="Yukawa H."/>
            <person name="Omumasaba C.A."/>
            <person name="Nonaka H."/>
            <person name="Kos P."/>
            <person name="Okai N."/>
            <person name="Suzuki N."/>
            <person name="Suda M."/>
            <person name="Tsuge Y."/>
            <person name="Watanabe J."/>
            <person name="Ikeda Y."/>
            <person name="Vertes A.A."/>
            <person name="Inui M."/>
        </authorList>
    </citation>
    <scope>NUCLEOTIDE SEQUENCE</scope>
    <source>
        <strain evidence="3">R</strain>
    </source>
</reference>
<dbReference type="KEGG" id="cgt:cgR_0311"/>
<name>A0AB72V7T3_CORGB</name>
<dbReference type="SUPFAM" id="SSF49482">
    <property type="entry name" value="Aromatic compound dioxygenase"/>
    <property type="match status" value="1"/>
</dbReference>
<dbReference type="PANTHER" id="PTHR34315:SF1">
    <property type="entry name" value="INTRADIOL RING-CLEAVAGE DIOXYGENASES DOMAIN-CONTAINING PROTEIN-RELATED"/>
    <property type="match status" value="1"/>
</dbReference>
<dbReference type="GO" id="GO:0016702">
    <property type="term" value="F:oxidoreductase activity, acting on single donors with incorporation of molecular oxygen, incorporation of two atoms of oxygen"/>
    <property type="evidence" value="ECO:0007669"/>
    <property type="project" value="InterPro"/>
</dbReference>
<dbReference type="PANTHER" id="PTHR34315">
    <property type="match status" value="1"/>
</dbReference>
<evidence type="ECO:0000256" key="1">
    <source>
        <dbReference type="SAM" id="MobiDB-lite"/>
    </source>
</evidence>
<dbReference type="InterPro" id="IPR015889">
    <property type="entry name" value="Intradiol_dOase_core"/>
</dbReference>
<dbReference type="CDD" id="cd03457">
    <property type="entry name" value="intradiol_dioxygenase_like"/>
    <property type="match status" value="1"/>
</dbReference>
<accession>A0AB72V7T3</accession>
<dbReference type="Proteomes" id="UP000006698">
    <property type="component" value="Chromosome"/>
</dbReference>
<dbReference type="Pfam" id="PF00775">
    <property type="entry name" value="Dioxygenase_C"/>
    <property type="match status" value="1"/>
</dbReference>
<dbReference type="Gene3D" id="2.60.130.10">
    <property type="entry name" value="Aromatic compound dioxygenase"/>
    <property type="match status" value="1"/>
</dbReference>
<feature type="region of interest" description="Disordered" evidence="1">
    <location>
        <begin position="80"/>
        <end position="105"/>
    </location>
</feature>
<protein>
    <recommendedName>
        <fullName evidence="2">Intradiol ring-cleavage dioxygenases domain-containing protein</fullName>
    </recommendedName>
</protein>